<comment type="caution">
    <text evidence="2">The sequence shown here is derived from an EMBL/GenBank/DDBJ whole genome shotgun (WGS) entry which is preliminary data.</text>
</comment>
<evidence type="ECO:0000256" key="1">
    <source>
        <dbReference type="SAM" id="MobiDB-lite"/>
    </source>
</evidence>
<dbReference type="AlphaFoldDB" id="A0A1R3G908"/>
<name>A0A1R3G908_9ROSI</name>
<proteinExistence type="predicted"/>
<dbReference type="Proteomes" id="UP000187203">
    <property type="component" value="Unassembled WGS sequence"/>
</dbReference>
<protein>
    <submittedName>
        <fullName evidence="2">Uncharacterized protein</fullName>
    </submittedName>
</protein>
<dbReference type="EMBL" id="AWUE01023217">
    <property type="protein sequence ID" value="OMO54574.1"/>
    <property type="molecule type" value="Genomic_DNA"/>
</dbReference>
<evidence type="ECO:0000313" key="2">
    <source>
        <dbReference type="EMBL" id="OMO54574.1"/>
    </source>
</evidence>
<sequence>MDGSKSPKVDLPQAISESSRDSTRTFTKHSKLECPQFNGNGFLEWHSRIEQFFVADSTPENQKIRFVMMHLEGRALQFHLHYMRIQCTTFVSWLQYVLAMCTRFGSI</sequence>
<accession>A0A1R3G908</accession>
<feature type="region of interest" description="Disordered" evidence="1">
    <location>
        <begin position="1"/>
        <end position="27"/>
    </location>
</feature>
<gene>
    <name evidence="2" type="ORF">COLO4_36404</name>
</gene>
<organism evidence="2 3">
    <name type="scientific">Corchorus olitorius</name>
    <dbReference type="NCBI Taxonomy" id="93759"/>
    <lineage>
        <taxon>Eukaryota</taxon>
        <taxon>Viridiplantae</taxon>
        <taxon>Streptophyta</taxon>
        <taxon>Embryophyta</taxon>
        <taxon>Tracheophyta</taxon>
        <taxon>Spermatophyta</taxon>
        <taxon>Magnoliopsida</taxon>
        <taxon>eudicotyledons</taxon>
        <taxon>Gunneridae</taxon>
        <taxon>Pentapetalae</taxon>
        <taxon>rosids</taxon>
        <taxon>malvids</taxon>
        <taxon>Malvales</taxon>
        <taxon>Malvaceae</taxon>
        <taxon>Grewioideae</taxon>
        <taxon>Apeibeae</taxon>
        <taxon>Corchorus</taxon>
    </lineage>
</organism>
<evidence type="ECO:0000313" key="3">
    <source>
        <dbReference type="Proteomes" id="UP000187203"/>
    </source>
</evidence>
<dbReference type="OrthoDB" id="1002485at2759"/>
<reference evidence="3" key="1">
    <citation type="submission" date="2013-09" db="EMBL/GenBank/DDBJ databases">
        <title>Corchorus olitorius genome sequencing.</title>
        <authorList>
            <person name="Alam M."/>
            <person name="Haque M.S."/>
            <person name="Islam M.S."/>
            <person name="Emdad E.M."/>
            <person name="Islam M.M."/>
            <person name="Ahmed B."/>
            <person name="Halim A."/>
            <person name="Hossen Q.M.M."/>
            <person name="Hossain M.Z."/>
            <person name="Ahmed R."/>
            <person name="Khan M.M."/>
            <person name="Islam R."/>
            <person name="Rashid M.M."/>
            <person name="Khan S.A."/>
            <person name="Rahman M.S."/>
            <person name="Alam M."/>
            <person name="Yahiya A.S."/>
            <person name="Khan M.S."/>
            <person name="Azam M.S."/>
            <person name="Haque T."/>
            <person name="Lashkar M.Z.H."/>
            <person name="Akhand A.I."/>
            <person name="Morshed G."/>
            <person name="Roy S."/>
            <person name="Uddin K.S."/>
            <person name="Rabeya T."/>
            <person name="Hossain A.S."/>
            <person name="Chowdhury A."/>
            <person name="Snigdha A.R."/>
            <person name="Mortoza M.S."/>
            <person name="Matin S.A."/>
            <person name="Hoque S.M.E."/>
            <person name="Islam M.K."/>
            <person name="Roy D.K."/>
            <person name="Haider R."/>
            <person name="Moosa M.M."/>
            <person name="Elias S.M."/>
            <person name="Hasan A.M."/>
            <person name="Jahan S."/>
            <person name="Shafiuddin M."/>
            <person name="Mahmood N."/>
            <person name="Shommy N.S."/>
        </authorList>
    </citation>
    <scope>NUCLEOTIDE SEQUENCE [LARGE SCALE GENOMIC DNA]</scope>
    <source>
        <strain evidence="3">cv. O-4</strain>
    </source>
</reference>
<keyword evidence="3" id="KW-1185">Reference proteome</keyword>